<protein>
    <submittedName>
        <fullName evidence="1">Uncharacterized protein</fullName>
    </submittedName>
</protein>
<dbReference type="EMBL" id="BGPR01004853">
    <property type="protein sequence ID" value="GBN04050.1"/>
    <property type="molecule type" value="Genomic_DNA"/>
</dbReference>
<accession>A0A4Y2KPV9</accession>
<reference evidence="1 2" key="1">
    <citation type="journal article" date="2019" name="Sci. Rep.">
        <title>Orb-weaving spider Araneus ventricosus genome elucidates the spidroin gene catalogue.</title>
        <authorList>
            <person name="Kono N."/>
            <person name="Nakamura H."/>
            <person name="Ohtoshi R."/>
            <person name="Moran D.A.P."/>
            <person name="Shinohara A."/>
            <person name="Yoshida Y."/>
            <person name="Fujiwara M."/>
            <person name="Mori M."/>
            <person name="Tomita M."/>
            <person name="Arakawa K."/>
        </authorList>
    </citation>
    <scope>NUCLEOTIDE SEQUENCE [LARGE SCALE GENOMIC DNA]</scope>
</reference>
<dbReference type="Proteomes" id="UP000499080">
    <property type="component" value="Unassembled WGS sequence"/>
</dbReference>
<name>A0A4Y2KPV9_ARAVE</name>
<comment type="caution">
    <text evidence="1">The sequence shown here is derived from an EMBL/GenBank/DDBJ whole genome shotgun (WGS) entry which is preliminary data.</text>
</comment>
<keyword evidence="2" id="KW-1185">Reference proteome</keyword>
<proteinExistence type="predicted"/>
<organism evidence="1 2">
    <name type="scientific">Araneus ventricosus</name>
    <name type="common">Orbweaver spider</name>
    <name type="synonym">Epeira ventricosa</name>
    <dbReference type="NCBI Taxonomy" id="182803"/>
    <lineage>
        <taxon>Eukaryota</taxon>
        <taxon>Metazoa</taxon>
        <taxon>Ecdysozoa</taxon>
        <taxon>Arthropoda</taxon>
        <taxon>Chelicerata</taxon>
        <taxon>Arachnida</taxon>
        <taxon>Araneae</taxon>
        <taxon>Araneomorphae</taxon>
        <taxon>Entelegynae</taxon>
        <taxon>Araneoidea</taxon>
        <taxon>Araneidae</taxon>
        <taxon>Araneus</taxon>
    </lineage>
</organism>
<dbReference type="AlphaFoldDB" id="A0A4Y2KPV9"/>
<evidence type="ECO:0000313" key="1">
    <source>
        <dbReference type="EMBL" id="GBN04050.1"/>
    </source>
</evidence>
<sequence length="137" mass="15697">MEDEKPSTPRKRDWYQKNVFPIIDNRDNSSSPIDSLYIDLEGESSGYDCYKTNSFSTMAHNNISPTTSRFMMGQIDPSRSDIIERIQKQIPDSIYQSLFRGIFASKKDKSYAFCTPFAHLSFQLLPAKSATISSFKE</sequence>
<evidence type="ECO:0000313" key="2">
    <source>
        <dbReference type="Proteomes" id="UP000499080"/>
    </source>
</evidence>
<gene>
    <name evidence="1" type="ORF">AVEN_220257_1</name>
</gene>